<gene>
    <name evidence="1" type="ORF">Syn7803C46_216</name>
</gene>
<evidence type="ECO:0000313" key="2">
    <source>
        <dbReference type="Proteomes" id="UP000185364"/>
    </source>
</evidence>
<sequence>MTEEGFFHSDNVQEEISGIFKTYQKLAHMQNKLSGMNKEQRLEHIEKSVVFLKHIRNLLTCRINYLA</sequence>
<reference evidence="1 2" key="1">
    <citation type="submission" date="2013-12" db="EMBL/GenBank/DDBJ databases">
        <title>Ecological redundancy of diverse viral populations within a natural community.</title>
        <authorList>
            <person name="Gregory A.C."/>
            <person name="LaButti K."/>
            <person name="Copeland A."/>
            <person name="Woyke T."/>
            <person name="Sullivan M.B."/>
        </authorList>
    </citation>
    <scope>NUCLEOTIDE SEQUENCE [LARGE SCALE GENOMIC DNA]</scope>
    <source>
        <strain evidence="1">Syn7803C46</strain>
    </source>
</reference>
<organism evidence="1 2">
    <name type="scientific">Synechococcus phage ACG-2014d</name>
    <dbReference type="NCBI Taxonomy" id="1493509"/>
    <lineage>
        <taxon>Viruses</taxon>
        <taxon>Duplodnaviria</taxon>
        <taxon>Heunggongvirae</taxon>
        <taxon>Uroviricota</taxon>
        <taxon>Caudoviricetes</taxon>
        <taxon>Pantevenvirales</taxon>
        <taxon>Kyanoviridae</taxon>
        <taxon>Lowelvirus</taxon>
        <taxon>Lowelvirus tuscon4d</taxon>
    </lineage>
</organism>
<protein>
    <submittedName>
        <fullName evidence="1">Uncharacterized protein</fullName>
    </submittedName>
</protein>
<evidence type="ECO:0000313" key="1">
    <source>
        <dbReference type="EMBL" id="AIX15047.1"/>
    </source>
</evidence>
<proteinExistence type="predicted"/>
<dbReference type="Proteomes" id="UP000185364">
    <property type="component" value="Segment"/>
</dbReference>
<dbReference type="EMBL" id="KJ019029">
    <property type="protein sequence ID" value="AIX15047.1"/>
    <property type="molecule type" value="Genomic_DNA"/>
</dbReference>
<accession>A0A0E3EMJ4</accession>
<name>A0A0E3EMJ4_9CAUD</name>